<comment type="subcellular location">
    <subcellularLocation>
        <location evidence="1">Membrane</location>
        <topology evidence="1">Single-pass membrane protein</topology>
    </subcellularLocation>
</comment>
<feature type="signal peptide" evidence="7">
    <location>
        <begin position="1"/>
        <end position="24"/>
    </location>
</feature>
<dbReference type="OrthoDB" id="2563047at2759"/>
<evidence type="ECO:0000313" key="9">
    <source>
        <dbReference type="Proteomes" id="UP000006757"/>
    </source>
</evidence>
<dbReference type="eggNOG" id="ENOG502SW00">
    <property type="taxonomic scope" value="Eukaryota"/>
</dbReference>
<protein>
    <submittedName>
        <fullName evidence="8">Uncharacterized protein</fullName>
    </submittedName>
</protein>
<dbReference type="Proteomes" id="UP000006757">
    <property type="component" value="Unassembled WGS sequence"/>
</dbReference>
<keyword evidence="2 6" id="KW-0812">Transmembrane</keyword>
<evidence type="ECO:0000313" key="8">
    <source>
        <dbReference type="EMBL" id="EKD05308.1"/>
    </source>
</evidence>
<feature type="region of interest" description="Disordered" evidence="5">
    <location>
        <begin position="429"/>
        <end position="452"/>
    </location>
</feature>
<dbReference type="GO" id="GO:0016020">
    <property type="term" value="C:membrane"/>
    <property type="evidence" value="ECO:0007669"/>
    <property type="project" value="UniProtKB-SubCell"/>
</dbReference>
<dbReference type="STRING" id="1220162.K1W903"/>
<comment type="caution">
    <text evidence="8">The sequence shown here is derived from an EMBL/GenBank/DDBJ whole genome shotgun (WGS) entry which is preliminary data.</text>
</comment>
<reference evidence="8 9" key="1">
    <citation type="journal article" date="2012" name="Eukaryot. Cell">
        <title>Genome sequence of the Trichosporon asahii environmental strain CBS 8904.</title>
        <authorList>
            <person name="Yang R.Y."/>
            <person name="Li H.T."/>
            <person name="Zhu H."/>
            <person name="Zhou G.P."/>
            <person name="Wang M."/>
            <person name="Wang L."/>
        </authorList>
    </citation>
    <scope>NUCLEOTIDE SEQUENCE [LARGE SCALE GENOMIC DNA]</scope>
    <source>
        <strain evidence="8 9">CBS 8904</strain>
    </source>
</reference>
<evidence type="ECO:0000256" key="4">
    <source>
        <dbReference type="ARBA" id="ARBA00023136"/>
    </source>
</evidence>
<evidence type="ECO:0000256" key="1">
    <source>
        <dbReference type="ARBA" id="ARBA00004167"/>
    </source>
</evidence>
<dbReference type="InterPro" id="IPR051694">
    <property type="entry name" value="Immunoregulatory_rcpt-like"/>
</dbReference>
<proteinExistence type="predicted"/>
<evidence type="ECO:0000256" key="5">
    <source>
        <dbReference type="SAM" id="MobiDB-lite"/>
    </source>
</evidence>
<keyword evidence="3 6" id="KW-1133">Transmembrane helix</keyword>
<feature type="region of interest" description="Disordered" evidence="5">
    <location>
        <begin position="466"/>
        <end position="607"/>
    </location>
</feature>
<dbReference type="HOGENOM" id="CLU_393889_0_0_1"/>
<evidence type="ECO:0000256" key="3">
    <source>
        <dbReference type="ARBA" id="ARBA00022989"/>
    </source>
</evidence>
<gene>
    <name evidence="8" type="ORF">A1Q2_00371</name>
</gene>
<name>K1W903_TRIAC</name>
<evidence type="ECO:0000256" key="2">
    <source>
        <dbReference type="ARBA" id="ARBA00022692"/>
    </source>
</evidence>
<keyword evidence="7" id="KW-0732">Signal</keyword>
<sequence length="639" mass="68444">MLSSGLAARLLLLVGQGWMTTVAAQTINVPEQQDVTLSTPTQPLNVSIPNNSPLLTYRPNVTSGTPDLAWNITWSDSPWPKWQEGALGTGRSAHVTYNKTAYVYFSFVGTQIHYNGKCPGCNLTLFIDKDSHFGLTNDLGEEGGIVASSPAMPFGLHTASLAIVNGTMELSNIIYTTELPTYNDVANETETAEVVGTVANANGVEANNNDIQSSEAGGRVWETKQTLGLENVTSTPYPRIWTDSINGYAYFSTPTGASMVTLYGSMDYDHGPYTIEITPTPPGQVRGALRYDGYSPWATKDAVLFSTILDPKRQYTVRMVNMDAGKKFDFSHAAFYVTNTTDPNPGGSGGGASDNSNSVGKGGGGLSGGAIAGIVVGSVVGGALLILLAWFLFRHRSGRNRAVLDDIDDIHDARGAADKAEISPFIMPGVSAEPKEGTTAANAQQRQAPGALNASDESVAYIAEEDAGPAPGYERERVQRVPPSYDPRWSEQVPVFDEPEHDLQGSPEEYDGDDYLQANAAGAPPSSGRLSSDGSHSQALSDEKRRKSSTPTAASQRRQSSTLTTSSMPSEKRRHSSRASDMSDRRTSDTPSTIRRSRSTAKPPLVCGCSGSLAFEPALISDTPNQRHIRRNNGWMPTC</sequence>
<keyword evidence="9" id="KW-1185">Reference proteome</keyword>
<dbReference type="EMBL" id="AMBO01000138">
    <property type="protein sequence ID" value="EKD05308.1"/>
    <property type="molecule type" value="Genomic_DNA"/>
</dbReference>
<dbReference type="GO" id="GO:0071944">
    <property type="term" value="C:cell periphery"/>
    <property type="evidence" value="ECO:0007669"/>
    <property type="project" value="UniProtKB-ARBA"/>
</dbReference>
<feature type="transmembrane region" description="Helical" evidence="6">
    <location>
        <begin position="370"/>
        <end position="393"/>
    </location>
</feature>
<dbReference type="AlphaFoldDB" id="K1W903"/>
<dbReference type="PANTHER" id="PTHR15549">
    <property type="entry name" value="PAIRED IMMUNOGLOBULIN-LIKE TYPE 2 RECEPTOR"/>
    <property type="match status" value="1"/>
</dbReference>
<keyword evidence="4 6" id="KW-0472">Membrane</keyword>
<dbReference type="InParanoid" id="K1W903"/>
<evidence type="ECO:0000256" key="6">
    <source>
        <dbReference type="SAM" id="Phobius"/>
    </source>
</evidence>
<organism evidence="8 9">
    <name type="scientific">Trichosporon asahii var. asahii (strain CBS 8904)</name>
    <name type="common">Yeast</name>
    <dbReference type="NCBI Taxonomy" id="1220162"/>
    <lineage>
        <taxon>Eukaryota</taxon>
        <taxon>Fungi</taxon>
        <taxon>Dikarya</taxon>
        <taxon>Basidiomycota</taxon>
        <taxon>Agaricomycotina</taxon>
        <taxon>Tremellomycetes</taxon>
        <taxon>Trichosporonales</taxon>
        <taxon>Trichosporonaceae</taxon>
        <taxon>Trichosporon</taxon>
    </lineage>
</organism>
<feature type="chain" id="PRO_5003854274" evidence="7">
    <location>
        <begin position="25"/>
        <end position="639"/>
    </location>
</feature>
<feature type="compositionally biased region" description="Low complexity" evidence="5">
    <location>
        <begin position="526"/>
        <end position="537"/>
    </location>
</feature>
<accession>K1W903</accession>
<feature type="compositionally biased region" description="Low complexity" evidence="5">
    <location>
        <begin position="555"/>
        <end position="567"/>
    </location>
</feature>
<evidence type="ECO:0000256" key="7">
    <source>
        <dbReference type="SAM" id="SignalP"/>
    </source>
</evidence>